<protein>
    <submittedName>
        <fullName evidence="10">Peptidase M23</fullName>
    </submittedName>
</protein>
<feature type="region of interest" description="Disordered" evidence="7">
    <location>
        <begin position="446"/>
        <end position="465"/>
    </location>
</feature>
<dbReference type="EMBL" id="LN829119">
    <property type="protein sequence ID" value="CPR17193.1"/>
    <property type="molecule type" value="Genomic_DNA"/>
</dbReference>
<keyword evidence="11" id="KW-1185">Reference proteome</keyword>
<dbReference type="PROSITE" id="PS51257">
    <property type="entry name" value="PROKAR_LIPOPROTEIN"/>
    <property type="match status" value="1"/>
</dbReference>
<accession>A0A0D6JCK0</accession>
<dbReference type="KEGG" id="fiy:BN1229_v1_1142"/>
<dbReference type="GO" id="GO:0004222">
    <property type="term" value="F:metalloendopeptidase activity"/>
    <property type="evidence" value="ECO:0007669"/>
    <property type="project" value="TreeGrafter"/>
</dbReference>
<evidence type="ECO:0000256" key="3">
    <source>
        <dbReference type="ARBA" id="ARBA00022723"/>
    </source>
</evidence>
<feature type="compositionally biased region" description="Polar residues" evidence="7">
    <location>
        <begin position="273"/>
        <end position="295"/>
    </location>
</feature>
<evidence type="ECO:0000256" key="5">
    <source>
        <dbReference type="ARBA" id="ARBA00022833"/>
    </source>
</evidence>
<dbReference type="AlphaFoldDB" id="A0A0D6JCK0"/>
<dbReference type="OrthoDB" id="9809144at2"/>
<evidence type="ECO:0000256" key="8">
    <source>
        <dbReference type="SAM" id="SignalP"/>
    </source>
</evidence>
<evidence type="ECO:0000256" key="7">
    <source>
        <dbReference type="SAM" id="MobiDB-lite"/>
    </source>
</evidence>
<gene>
    <name evidence="10" type="ORF">YBN1229_v1_1142</name>
</gene>
<feature type="region of interest" description="Disordered" evidence="7">
    <location>
        <begin position="269"/>
        <end position="295"/>
    </location>
</feature>
<dbReference type="GO" id="GO:0046872">
    <property type="term" value="F:metal ion binding"/>
    <property type="evidence" value="ECO:0007669"/>
    <property type="project" value="UniProtKB-KW"/>
</dbReference>
<feature type="signal peptide" evidence="8">
    <location>
        <begin position="1"/>
        <end position="33"/>
    </location>
</feature>
<evidence type="ECO:0000256" key="6">
    <source>
        <dbReference type="ARBA" id="ARBA00023049"/>
    </source>
</evidence>
<dbReference type="PANTHER" id="PTHR21666:SF288">
    <property type="entry name" value="CELL DIVISION PROTEIN YTFB"/>
    <property type="match status" value="1"/>
</dbReference>
<dbReference type="RefSeq" id="WP_090227009.1">
    <property type="nucleotide sequence ID" value="NZ_LN829119.1"/>
</dbReference>
<feature type="chain" id="PRO_5002306136" evidence="8">
    <location>
        <begin position="34"/>
        <end position="465"/>
    </location>
</feature>
<proteinExistence type="predicted"/>
<dbReference type="Gene3D" id="2.70.70.10">
    <property type="entry name" value="Glucose Permease (Domain IIA)"/>
    <property type="match status" value="1"/>
</dbReference>
<comment type="cofactor">
    <cofactor evidence="1">
        <name>Zn(2+)</name>
        <dbReference type="ChEBI" id="CHEBI:29105"/>
    </cofactor>
</comment>
<dbReference type="InterPro" id="IPR050570">
    <property type="entry name" value="Cell_wall_metabolism_enzyme"/>
</dbReference>
<name>A0A0D6JCK0_9HYPH</name>
<evidence type="ECO:0000313" key="10">
    <source>
        <dbReference type="EMBL" id="CPR17193.1"/>
    </source>
</evidence>
<dbReference type="GO" id="GO:0006508">
    <property type="term" value="P:proteolysis"/>
    <property type="evidence" value="ECO:0007669"/>
    <property type="project" value="UniProtKB-KW"/>
</dbReference>
<evidence type="ECO:0000256" key="1">
    <source>
        <dbReference type="ARBA" id="ARBA00001947"/>
    </source>
</evidence>
<keyword evidence="4" id="KW-0378">Hydrolase</keyword>
<keyword evidence="3" id="KW-0479">Metal-binding</keyword>
<dbReference type="KEGG" id="fil:BN1229_v1_1143"/>
<dbReference type="CDD" id="cd12797">
    <property type="entry name" value="M23_peptidase"/>
    <property type="match status" value="1"/>
</dbReference>
<keyword evidence="2" id="KW-0645">Protease</keyword>
<feature type="domain" description="M23ase beta-sheet core" evidence="9">
    <location>
        <begin position="352"/>
        <end position="452"/>
    </location>
</feature>
<dbReference type="PANTHER" id="PTHR21666">
    <property type="entry name" value="PEPTIDASE-RELATED"/>
    <property type="match status" value="1"/>
</dbReference>
<reference evidence="11" key="1">
    <citation type="submission" date="2015-02" db="EMBL/GenBank/DDBJ databases">
        <authorList>
            <person name="Chooi Y.-H."/>
        </authorList>
    </citation>
    <scope>NUCLEOTIDE SEQUENCE [LARGE SCALE GENOMIC DNA]</scope>
    <source>
        <strain evidence="11">strain Y</strain>
    </source>
</reference>
<evidence type="ECO:0000256" key="2">
    <source>
        <dbReference type="ARBA" id="ARBA00022670"/>
    </source>
</evidence>
<dbReference type="InterPro" id="IPR011055">
    <property type="entry name" value="Dup_hybrid_motif"/>
</dbReference>
<dbReference type="Proteomes" id="UP000033187">
    <property type="component" value="Chromosome 1"/>
</dbReference>
<dbReference type="SUPFAM" id="SSF51261">
    <property type="entry name" value="Duplicated hybrid motif"/>
    <property type="match status" value="1"/>
</dbReference>
<keyword evidence="5" id="KW-0862">Zinc</keyword>
<dbReference type="Pfam" id="PF01551">
    <property type="entry name" value="Peptidase_M23"/>
    <property type="match status" value="1"/>
</dbReference>
<evidence type="ECO:0000256" key="4">
    <source>
        <dbReference type="ARBA" id="ARBA00022801"/>
    </source>
</evidence>
<keyword evidence="6" id="KW-0482">Metalloprotease</keyword>
<keyword evidence="8" id="KW-0732">Signal</keyword>
<evidence type="ECO:0000259" key="9">
    <source>
        <dbReference type="Pfam" id="PF01551"/>
    </source>
</evidence>
<dbReference type="InterPro" id="IPR016047">
    <property type="entry name" value="M23ase_b-sheet_dom"/>
</dbReference>
<sequence>MRVPRQRLRVKFAAVPVLCILAGCIPAVLPAAAQSRDDAKSKLDAQTKELQNKLGRQQALETDVAAIAKERERINARLLETADLIKKSEARMTEIEARLDELGEQERVVRGSLNQRRDKIAKLLAVLQRMGRNPPPVMITKREDALAMVRSAMLLASAFPGLRSQALELTNKLDELVRVMAETRSEGEHLKLETTRLNDARTRLSGLMVEKKSSLTERQAELTKVRQATDEISKNVDNLRALIARADQAAVQSNSRITAHNAKAEAAERLAETGNSGVTTLTPDQPESSASSSNDGVKVAVLAPSAAGFGSVDAGRIEPAIPFHLAKGRLPRPTSGKHVLSFGQQTEYGGTSKGLVFQTRFSSQITSPCDGWIVYAGEFRSYGQLLIINAGGGYHVLLAGLSRIDVEPGQFVLAAEPVGTMGDAPPSVQRGSEDAKPVLYVEFRKDGRPIDPDPWWVKDPEKVQG</sequence>
<organism evidence="10 11">
    <name type="scientific">Candidatus Filomicrobium marinum</name>
    <dbReference type="NCBI Taxonomy" id="1608628"/>
    <lineage>
        <taxon>Bacteria</taxon>
        <taxon>Pseudomonadati</taxon>
        <taxon>Pseudomonadota</taxon>
        <taxon>Alphaproteobacteria</taxon>
        <taxon>Hyphomicrobiales</taxon>
        <taxon>Hyphomicrobiaceae</taxon>
        <taxon>Filomicrobium</taxon>
    </lineage>
</organism>
<evidence type="ECO:0000313" key="11">
    <source>
        <dbReference type="Proteomes" id="UP000033187"/>
    </source>
</evidence>